<protein>
    <submittedName>
        <fullName evidence="1">Uncharacterized protein</fullName>
    </submittedName>
</protein>
<evidence type="ECO:0000313" key="1">
    <source>
        <dbReference type="EMBL" id="CEG50229.1"/>
    </source>
</evidence>
<keyword evidence="2" id="KW-1185">Reference proteome</keyword>
<accession>A0A0P1B604</accession>
<dbReference type="RefSeq" id="XP_024586598.1">
    <property type="nucleotide sequence ID" value="XM_024721506.1"/>
</dbReference>
<reference evidence="2" key="1">
    <citation type="submission" date="2014-09" db="EMBL/GenBank/DDBJ databases">
        <authorList>
            <person name="Sharma Rahul"/>
            <person name="Thines Marco"/>
        </authorList>
    </citation>
    <scope>NUCLEOTIDE SEQUENCE [LARGE SCALE GENOMIC DNA]</scope>
</reference>
<proteinExistence type="predicted"/>
<name>A0A0P1B604_PLAHL</name>
<dbReference type="Proteomes" id="UP000054928">
    <property type="component" value="Unassembled WGS sequence"/>
</dbReference>
<dbReference type="EMBL" id="CCYD01003101">
    <property type="protein sequence ID" value="CEG50229.1"/>
    <property type="molecule type" value="Genomic_DNA"/>
</dbReference>
<sequence length="99" mass="11397">MVFSTMTCHFLRDQSRNLSNKAHLLSQPPAASITATELFLVRIPIERIPHPRYEVIIRASEEKIQRFVSSTFLRNGTSLALVHQTKSFLAGKWWICDEL</sequence>
<organism evidence="1 2">
    <name type="scientific">Plasmopara halstedii</name>
    <name type="common">Downy mildew of sunflower</name>
    <dbReference type="NCBI Taxonomy" id="4781"/>
    <lineage>
        <taxon>Eukaryota</taxon>
        <taxon>Sar</taxon>
        <taxon>Stramenopiles</taxon>
        <taxon>Oomycota</taxon>
        <taxon>Peronosporomycetes</taxon>
        <taxon>Peronosporales</taxon>
        <taxon>Peronosporaceae</taxon>
        <taxon>Plasmopara</taxon>
    </lineage>
</organism>
<dbReference type="GeneID" id="36403008"/>
<dbReference type="AlphaFoldDB" id="A0A0P1B604"/>
<evidence type="ECO:0000313" key="2">
    <source>
        <dbReference type="Proteomes" id="UP000054928"/>
    </source>
</evidence>